<dbReference type="EMBL" id="JACHMY010000001">
    <property type="protein sequence ID" value="MBB5834054.1"/>
    <property type="molecule type" value="Genomic_DNA"/>
</dbReference>
<organism evidence="3 4">
    <name type="scientific">Kribbella italica</name>
    <dbReference type="NCBI Taxonomy" id="1540520"/>
    <lineage>
        <taxon>Bacteria</taxon>
        <taxon>Bacillati</taxon>
        <taxon>Actinomycetota</taxon>
        <taxon>Actinomycetes</taxon>
        <taxon>Propionibacteriales</taxon>
        <taxon>Kribbellaceae</taxon>
        <taxon>Kribbella</taxon>
    </lineage>
</organism>
<accession>A0A7W9J2C6</accession>
<reference evidence="3 4" key="1">
    <citation type="submission" date="2020-08" db="EMBL/GenBank/DDBJ databases">
        <title>Sequencing the genomes of 1000 actinobacteria strains.</title>
        <authorList>
            <person name="Klenk H.-P."/>
        </authorList>
    </citation>
    <scope>NUCLEOTIDE SEQUENCE [LARGE SCALE GENOMIC DNA]</scope>
    <source>
        <strain evidence="3 4">DSM 28967</strain>
    </source>
</reference>
<dbReference type="AlphaFoldDB" id="A0A7W9J2C6"/>
<feature type="compositionally biased region" description="Pro residues" evidence="1">
    <location>
        <begin position="379"/>
        <end position="395"/>
    </location>
</feature>
<feature type="compositionally biased region" description="Basic and acidic residues" evidence="1">
    <location>
        <begin position="407"/>
        <end position="420"/>
    </location>
</feature>
<evidence type="ECO:0000256" key="2">
    <source>
        <dbReference type="SAM" id="Phobius"/>
    </source>
</evidence>
<keyword evidence="4" id="KW-1185">Reference proteome</keyword>
<proteinExistence type="predicted"/>
<evidence type="ECO:0000256" key="1">
    <source>
        <dbReference type="SAM" id="MobiDB-lite"/>
    </source>
</evidence>
<feature type="compositionally biased region" description="Pro residues" evidence="1">
    <location>
        <begin position="344"/>
        <end position="355"/>
    </location>
</feature>
<feature type="compositionally biased region" description="Polar residues" evidence="1">
    <location>
        <begin position="175"/>
        <end position="184"/>
    </location>
</feature>
<feature type="transmembrane region" description="Helical" evidence="2">
    <location>
        <begin position="38"/>
        <end position="55"/>
    </location>
</feature>
<sequence length="439" mass="46637">MSKFLGFLLGIVVALAGPAAFGVLTADGGIELNAKEMALAYGIGALIFWAVVSYFSGAAALGAALTFGAMIYAVHWIPNRTTNFLNDVPGVTTGMIDGVKTYTLNGVVPILAVISLVYAVQLIVQSVRRRRRERAEAERRQREQELAQAQQEAEVAAVYAPPVAAEYPPAAADNRFQNFGNTSYDDLFDDEPAPVQPRSQADEHTMQFAEADARGGRETTAVVGAVSNDADETVQVAPERDEPQRVEAQQSDPEDTQLVAAGESPQADETQVVAGDQRPQAEETQVVAADSDATQQVPVNRDETQQVPVAEAPEAVEDDKDDEPPAAATPTAAGATAVGVSPAPAAPPANPPTQAAPPVEAPKAEEPKVEAPKPEALRPEPPQPAAPQPETPQPEAPKNHGQQSFVRPKEEVGQQYRERMDDPEDTGEFFVGQFRPAGA</sequence>
<gene>
    <name evidence="3" type="ORF">HDA39_000788</name>
</gene>
<dbReference type="RefSeq" id="WP_184793871.1">
    <property type="nucleotide sequence ID" value="NZ_JACHMY010000001.1"/>
</dbReference>
<feature type="transmembrane region" description="Helical" evidence="2">
    <location>
        <begin position="102"/>
        <end position="124"/>
    </location>
</feature>
<feature type="compositionally biased region" description="Low complexity" evidence="1">
    <location>
        <begin position="325"/>
        <end position="343"/>
    </location>
</feature>
<keyword evidence="2" id="KW-1133">Transmembrane helix</keyword>
<feature type="region of interest" description="Disordered" evidence="1">
    <location>
        <begin position="225"/>
        <end position="439"/>
    </location>
</feature>
<feature type="compositionally biased region" description="Acidic residues" evidence="1">
    <location>
        <begin position="314"/>
        <end position="324"/>
    </location>
</feature>
<feature type="region of interest" description="Disordered" evidence="1">
    <location>
        <begin position="174"/>
        <end position="205"/>
    </location>
</feature>
<evidence type="ECO:0000313" key="4">
    <source>
        <dbReference type="Proteomes" id="UP000549971"/>
    </source>
</evidence>
<protein>
    <submittedName>
        <fullName evidence="3">Heme exporter protein D</fullName>
    </submittedName>
</protein>
<name>A0A7W9J2C6_9ACTN</name>
<keyword evidence="2" id="KW-0472">Membrane</keyword>
<keyword evidence="2" id="KW-0812">Transmembrane</keyword>
<evidence type="ECO:0000313" key="3">
    <source>
        <dbReference type="EMBL" id="MBB5834054.1"/>
    </source>
</evidence>
<comment type="caution">
    <text evidence="3">The sequence shown here is derived from an EMBL/GenBank/DDBJ whole genome shotgun (WGS) entry which is preliminary data.</text>
</comment>
<dbReference type="Proteomes" id="UP000549971">
    <property type="component" value="Unassembled WGS sequence"/>
</dbReference>
<feature type="compositionally biased region" description="Basic and acidic residues" evidence="1">
    <location>
        <begin position="362"/>
        <end position="378"/>
    </location>
</feature>